<dbReference type="RefSeq" id="WP_180284675.1">
    <property type="nucleotide sequence ID" value="NZ_JABFDB010000022.1"/>
</dbReference>
<comment type="caution">
    <text evidence="2">The sequence shown here is derived from an EMBL/GenBank/DDBJ whole genome shotgun (WGS) entry which is preliminary data.</text>
</comment>
<name>A0ABX2TI99_9PROT</name>
<accession>A0ABX2TI99</accession>
<feature type="compositionally biased region" description="Pro residues" evidence="1">
    <location>
        <begin position="16"/>
        <end position="31"/>
    </location>
</feature>
<organism evidence="2 3">
    <name type="scientific">Azospirillum oleiclasticum</name>
    <dbReference type="NCBI Taxonomy" id="2735135"/>
    <lineage>
        <taxon>Bacteria</taxon>
        <taxon>Pseudomonadati</taxon>
        <taxon>Pseudomonadota</taxon>
        <taxon>Alphaproteobacteria</taxon>
        <taxon>Rhodospirillales</taxon>
        <taxon>Azospirillaceae</taxon>
        <taxon>Azospirillum</taxon>
    </lineage>
</organism>
<reference evidence="2 3" key="1">
    <citation type="submission" date="2020-05" db="EMBL/GenBank/DDBJ databases">
        <title>Azospirillum oleiclasticum sp. nov, a nitrogen-fixing and heavy crude oil-emulsifying bacterium isolated from the crude oil of Yumen Oilfield.</title>
        <authorList>
            <person name="Wu D."/>
            <person name="Cai M."/>
            <person name="Zhang X."/>
        </authorList>
    </citation>
    <scope>NUCLEOTIDE SEQUENCE [LARGE SCALE GENOMIC DNA]</scope>
    <source>
        <strain evidence="2 3">ROY-1-1-2</strain>
    </source>
</reference>
<dbReference type="Proteomes" id="UP000584642">
    <property type="component" value="Unassembled WGS sequence"/>
</dbReference>
<protein>
    <submittedName>
        <fullName evidence="2">Uncharacterized protein</fullName>
    </submittedName>
</protein>
<evidence type="ECO:0000313" key="2">
    <source>
        <dbReference type="EMBL" id="NYZ22897.1"/>
    </source>
</evidence>
<proteinExistence type="predicted"/>
<evidence type="ECO:0000256" key="1">
    <source>
        <dbReference type="SAM" id="MobiDB-lite"/>
    </source>
</evidence>
<feature type="region of interest" description="Disordered" evidence="1">
    <location>
        <begin position="1"/>
        <end position="37"/>
    </location>
</feature>
<keyword evidence="3" id="KW-1185">Reference proteome</keyword>
<sequence>MNDTPPLDGADTIAPAPAPEPAPSSPEPEPAAPSEQAVPMRDTHFDFQHKVFRMPGAFFNIEPTSKEPVLNIELGDLKAALPFNTLRESFELPAEGTDFKLLDTVTKSLRYVKVIRPGEQIPGELLDGRASWSVEEKHRAIARGRLTVQLVSWITGSEMIVVDMEELDQLVEDPQTKTRLKTAFREIASKLGITENAEQFVHDRVEDLAQELSYIEALRDRFKQIRQIADSLTKLTQIYRTDRTFVAELMRMQGLIRKPLKEYDSIFEQADAQTGEIFGALKSFDSTVTFIRKIRDDLRARLLEWEELLALWKDVPVERSMQIEHIQKQTYRFLASRYIDTKVWERK</sequence>
<gene>
    <name evidence="2" type="ORF">HND93_24590</name>
</gene>
<dbReference type="EMBL" id="JABFDB010000022">
    <property type="protein sequence ID" value="NYZ22897.1"/>
    <property type="molecule type" value="Genomic_DNA"/>
</dbReference>
<evidence type="ECO:0000313" key="3">
    <source>
        <dbReference type="Proteomes" id="UP000584642"/>
    </source>
</evidence>